<reference evidence="2" key="2">
    <citation type="submission" date="2021-05" db="EMBL/GenBank/DDBJ databases">
        <authorList>
            <person name="Moolhuijzen P.M."/>
            <person name="Moffat C.S."/>
        </authorList>
    </citation>
    <scope>NUCLEOTIDE SEQUENCE</scope>
    <source>
        <strain evidence="2">86-124</strain>
    </source>
</reference>
<sequence>MGAQPVAAAERIPCSHRPSKLPPSTYDRIFALTVENDCDDFEDKVFHVYREVLKHSSIWFSKRLEDEWKGDTGSMNLHKYKTPFCSAVDIFELFFYWLNTGELAISTFAAHMVLESLATAYEFSNEYDINEFGNALLDAFYLHLVELGVMIPSTIVAIYKLTEEDSEVRRMSAEWVFENGDTAMSTSRRKKIDRDILWETINMSYEHKQGVGYLKRLTKGQRLDHIQNAKDHLCENFHDHDLESIKTDED</sequence>
<dbReference type="EMBL" id="NQIK02000006">
    <property type="protein sequence ID" value="KAF7569340.1"/>
    <property type="molecule type" value="Genomic_DNA"/>
</dbReference>
<evidence type="ECO:0000313" key="1">
    <source>
        <dbReference type="EMBL" id="KAF7569340.1"/>
    </source>
</evidence>
<evidence type="ECO:0000313" key="2">
    <source>
        <dbReference type="EMBL" id="KAI1510863.1"/>
    </source>
</evidence>
<gene>
    <name evidence="2" type="ORF">Ptr86124_009984</name>
    <name evidence="1" type="ORF">PtrM4_117550</name>
</gene>
<reference evidence="2" key="3">
    <citation type="journal article" date="2022" name="bioRxiv">
        <title>A global pangenome for the wheat fungal pathogen Pyrenophora tritici-repentis and prediction of effector protein structural homology.</title>
        <authorList>
            <person name="Moolhuijzen P."/>
            <person name="See P.T."/>
            <person name="Shi G."/>
            <person name="Powell H.R."/>
            <person name="Cockram J."/>
            <person name="Jorgensen L.N."/>
            <person name="Benslimane H."/>
            <person name="Strelkov S.E."/>
            <person name="Turner J."/>
            <person name="Liu Z."/>
            <person name="Moffat C.S."/>
        </authorList>
    </citation>
    <scope>NUCLEOTIDE SEQUENCE</scope>
    <source>
        <strain evidence="2">86-124</strain>
    </source>
</reference>
<reference evidence="4" key="4">
    <citation type="journal article" date="2022" name="Microb. Genom.">
        <title>A global pangenome for the wheat fungal pathogen Pyrenophora tritici-repentis and prediction of effector protein structural homology.</title>
        <authorList>
            <person name="Moolhuijzen P.M."/>
            <person name="See P.T."/>
            <person name="Shi G."/>
            <person name="Powell H.R."/>
            <person name="Cockram J."/>
            <person name="Jorgensen L.N."/>
            <person name="Benslimane H."/>
            <person name="Strelkov S.E."/>
            <person name="Turner J."/>
            <person name="Liu Z."/>
            <person name="Moffat C.S."/>
        </authorList>
    </citation>
    <scope>NUCLEOTIDE SEQUENCE [LARGE SCALE GENOMIC DNA]</scope>
</reference>
<dbReference type="Gene3D" id="3.30.710.10">
    <property type="entry name" value="Potassium Channel Kv1.1, Chain A"/>
    <property type="match status" value="1"/>
</dbReference>
<proteinExistence type="predicted"/>
<protein>
    <submittedName>
        <fullName evidence="1">BTB domain containing protein</fullName>
    </submittedName>
</protein>
<dbReference type="OMA" id="WETINMS"/>
<reference evidence="1" key="1">
    <citation type="journal article" date="2018" name="BMC Genomics">
        <title>Comparative genomics of the wheat fungal pathogen Pyrenophora tritici-repentis reveals chromosomal variations and genome plasticity.</title>
        <authorList>
            <person name="Moolhuijzen P."/>
            <person name="See P.T."/>
            <person name="Hane J.K."/>
            <person name="Shi G."/>
            <person name="Liu Z."/>
            <person name="Oliver R.P."/>
            <person name="Moffat C.S."/>
        </authorList>
    </citation>
    <scope>NUCLEOTIDE SEQUENCE [LARGE SCALE GENOMIC DNA]</scope>
    <source>
        <strain evidence="1">M4</strain>
    </source>
</reference>
<dbReference type="Proteomes" id="UP000245464">
    <property type="component" value="Chromosome 6"/>
</dbReference>
<evidence type="ECO:0000313" key="4">
    <source>
        <dbReference type="Proteomes" id="UP000249757"/>
    </source>
</evidence>
<name>A0A2W1CU58_9PLEO</name>
<comment type="caution">
    <text evidence="1">The sequence shown here is derived from an EMBL/GenBank/DDBJ whole genome shotgun (WGS) entry which is preliminary data.</text>
</comment>
<dbReference type="InterPro" id="IPR011333">
    <property type="entry name" value="SKP1/BTB/POZ_sf"/>
</dbReference>
<keyword evidence="4" id="KW-1185">Reference proteome</keyword>
<accession>A0A2W1CU58</accession>
<organism evidence="1 3">
    <name type="scientific">Pyrenophora tritici-repentis</name>
    <dbReference type="NCBI Taxonomy" id="45151"/>
    <lineage>
        <taxon>Eukaryota</taxon>
        <taxon>Fungi</taxon>
        <taxon>Dikarya</taxon>
        <taxon>Ascomycota</taxon>
        <taxon>Pezizomycotina</taxon>
        <taxon>Dothideomycetes</taxon>
        <taxon>Pleosporomycetidae</taxon>
        <taxon>Pleosporales</taxon>
        <taxon>Pleosporineae</taxon>
        <taxon>Pleosporaceae</taxon>
        <taxon>Pyrenophora</taxon>
    </lineage>
</organism>
<dbReference type="AlphaFoldDB" id="A0A2W1CU58"/>
<dbReference type="OrthoDB" id="3798088at2759"/>
<evidence type="ECO:0000313" key="3">
    <source>
        <dbReference type="Proteomes" id="UP000245464"/>
    </source>
</evidence>
<dbReference type="EMBL" id="NRDI02000015">
    <property type="protein sequence ID" value="KAI1510863.1"/>
    <property type="molecule type" value="Genomic_DNA"/>
</dbReference>
<dbReference type="Proteomes" id="UP000249757">
    <property type="component" value="Unassembled WGS sequence"/>
</dbReference>